<name>A0A0G4FKM0_9ALVE</name>
<dbReference type="PhylomeDB" id="A0A0G4FKM0"/>
<reference evidence="2" key="1">
    <citation type="submission" date="2014-11" db="EMBL/GenBank/DDBJ databases">
        <authorList>
            <person name="Otto D Thomas"/>
            <person name="Naeem Raeece"/>
        </authorList>
    </citation>
    <scope>NUCLEOTIDE SEQUENCE</scope>
</reference>
<feature type="region of interest" description="Disordered" evidence="1">
    <location>
        <begin position="184"/>
        <end position="210"/>
    </location>
</feature>
<gene>
    <name evidence="2" type="ORF">Cvel_3399</name>
</gene>
<dbReference type="EMBL" id="CDMZ01000418">
    <property type="protein sequence ID" value="CEM13865.1"/>
    <property type="molecule type" value="Genomic_DNA"/>
</dbReference>
<proteinExistence type="predicted"/>
<accession>A0A0G4FKM0</accession>
<evidence type="ECO:0000256" key="1">
    <source>
        <dbReference type="SAM" id="MobiDB-lite"/>
    </source>
</evidence>
<sequence>MGGGSALLPIPEMLLTGFNSISRPECRCLRTLTLSGWSMLPVSILTGSRGLMRTMTSTLSISSVMTSSPPGITRAAPSVGMSTWSTSLSIGEMITRTVKTAVRLLYVGRPPTLVTPLSGILEISSFLPSAIRDGGCLLFRRSRTVVPEEKVETVVAKGVGEGEVPLREVGGPVDQLVVPLRVGERDPLRPGEAGEGVAPTPQVPEAGARG</sequence>
<dbReference type="VEuPathDB" id="CryptoDB:Cvel_3399"/>
<organism evidence="2">
    <name type="scientific">Chromera velia CCMP2878</name>
    <dbReference type="NCBI Taxonomy" id="1169474"/>
    <lineage>
        <taxon>Eukaryota</taxon>
        <taxon>Sar</taxon>
        <taxon>Alveolata</taxon>
        <taxon>Colpodellida</taxon>
        <taxon>Chromeraceae</taxon>
        <taxon>Chromera</taxon>
    </lineage>
</organism>
<dbReference type="AlphaFoldDB" id="A0A0G4FKM0"/>
<evidence type="ECO:0000313" key="2">
    <source>
        <dbReference type="EMBL" id="CEM13865.1"/>
    </source>
</evidence>
<protein>
    <submittedName>
        <fullName evidence="2">Uncharacterized protein</fullName>
    </submittedName>
</protein>